<keyword evidence="2" id="KW-1185">Reference proteome</keyword>
<dbReference type="Gene3D" id="1.10.10.410">
    <property type="match status" value="1"/>
</dbReference>
<dbReference type="PATRIC" id="fig|1122148.6.peg.375"/>
<dbReference type="OrthoDB" id="9794041at2"/>
<protein>
    <recommendedName>
        <fullName evidence="3">GatB/YqeY domain-containing protein</fullName>
    </recommendedName>
</protein>
<gene>
    <name evidence="1" type="ORF">IV52_GL000356</name>
</gene>
<sequence length="147" mass="16342">MDLVQQLNDDLKDAMKKGEKEKLSIVRMLKAGMMNEKVKLGHDLSDSEAVEVVNREIKQHKDSIEQFTAGKRDDLVKEQTKELDILKKYAPKQLSPAEVKKVVEETAKQLGTKSKSDFGKLMGAVMGKLKGKADGNDVKKAVNDTLS</sequence>
<dbReference type="InterPro" id="IPR003789">
    <property type="entry name" value="Asn/Gln_tRNA_amidoTrase-B-like"/>
</dbReference>
<proteinExistence type="predicted"/>
<dbReference type="SUPFAM" id="SSF89095">
    <property type="entry name" value="GatB/YqeY motif"/>
    <property type="match status" value="1"/>
</dbReference>
<dbReference type="PANTHER" id="PTHR28055">
    <property type="entry name" value="ALTERED INHERITANCE OF MITOCHONDRIA PROTEIN 41, MITOCHONDRIAL"/>
    <property type="match status" value="1"/>
</dbReference>
<dbReference type="RefSeq" id="WP_054646142.1">
    <property type="nucleotide sequence ID" value="NZ_FUXS01000001.1"/>
</dbReference>
<reference evidence="1 2" key="1">
    <citation type="journal article" date="2015" name="Genome Announc.">
        <title>Expanding the biotechnology potential of lactobacilli through comparative genomics of 213 strains and associated genera.</title>
        <authorList>
            <person name="Sun Z."/>
            <person name="Harris H.M."/>
            <person name="McCann A."/>
            <person name="Guo C."/>
            <person name="Argimon S."/>
            <person name="Zhang W."/>
            <person name="Yang X."/>
            <person name="Jeffery I.B."/>
            <person name="Cooney J.C."/>
            <person name="Kagawa T.F."/>
            <person name="Liu W."/>
            <person name="Song Y."/>
            <person name="Salvetti E."/>
            <person name="Wrobel A."/>
            <person name="Rasinkangas P."/>
            <person name="Parkhill J."/>
            <person name="Rea M.C."/>
            <person name="O'Sullivan O."/>
            <person name="Ritari J."/>
            <person name="Douillard F.P."/>
            <person name="Paul Ross R."/>
            <person name="Yang R."/>
            <person name="Briner A.E."/>
            <person name="Felis G.E."/>
            <person name="de Vos W.M."/>
            <person name="Barrangou R."/>
            <person name="Klaenhammer T.R."/>
            <person name="Caufield P.W."/>
            <person name="Cui Y."/>
            <person name="Zhang H."/>
            <person name="O'Toole P.W."/>
        </authorList>
    </citation>
    <scope>NUCLEOTIDE SEQUENCE [LARGE SCALE GENOMIC DNA]</scope>
    <source>
        <strain evidence="1 2">DSM 20690</strain>
    </source>
</reference>
<evidence type="ECO:0000313" key="2">
    <source>
        <dbReference type="Proteomes" id="UP000051565"/>
    </source>
</evidence>
<comment type="caution">
    <text evidence="1">The sequence shown here is derived from an EMBL/GenBank/DDBJ whole genome shotgun (WGS) entry which is preliminary data.</text>
</comment>
<accession>A0A0R2JPC2</accession>
<dbReference type="EMBL" id="JQBT01000032">
    <property type="protein sequence ID" value="KRN78952.1"/>
    <property type="molecule type" value="Genomic_DNA"/>
</dbReference>
<dbReference type="GeneID" id="61250236"/>
<evidence type="ECO:0008006" key="3">
    <source>
        <dbReference type="Google" id="ProtNLM"/>
    </source>
</evidence>
<dbReference type="STRING" id="53444.AYR59_05225"/>
<name>A0A0R2JPC2_9LACO</name>
<evidence type="ECO:0000313" key="1">
    <source>
        <dbReference type="EMBL" id="KRN78952.1"/>
    </source>
</evidence>
<organism evidence="1 2">
    <name type="scientific">Fructilactobacillus lindneri DSM 20690 = JCM 11027</name>
    <dbReference type="NCBI Taxonomy" id="1122148"/>
    <lineage>
        <taxon>Bacteria</taxon>
        <taxon>Bacillati</taxon>
        <taxon>Bacillota</taxon>
        <taxon>Bacilli</taxon>
        <taxon>Lactobacillales</taxon>
        <taxon>Lactobacillaceae</taxon>
        <taxon>Fructilactobacillus</taxon>
    </lineage>
</organism>
<dbReference type="Proteomes" id="UP000051565">
    <property type="component" value="Unassembled WGS sequence"/>
</dbReference>
<dbReference type="AlphaFoldDB" id="A0A0R2JPC2"/>
<dbReference type="GO" id="GO:0016884">
    <property type="term" value="F:carbon-nitrogen ligase activity, with glutamine as amido-N-donor"/>
    <property type="evidence" value="ECO:0007669"/>
    <property type="project" value="InterPro"/>
</dbReference>
<dbReference type="InterPro" id="IPR042184">
    <property type="entry name" value="YqeY/Aim41_N"/>
</dbReference>
<dbReference type="InterPro" id="IPR019004">
    <property type="entry name" value="YqeY/Aim41"/>
</dbReference>
<dbReference type="Gene3D" id="1.10.1510.10">
    <property type="entry name" value="Uncharacterised protein YqeY/AIM41 PF09424, N-terminal domain"/>
    <property type="match status" value="1"/>
</dbReference>
<dbReference type="Pfam" id="PF09424">
    <property type="entry name" value="YqeY"/>
    <property type="match status" value="1"/>
</dbReference>
<dbReference type="PANTHER" id="PTHR28055:SF1">
    <property type="entry name" value="ALTERED INHERITANCE OF MITOCHONDRIA PROTEIN 41, MITOCHONDRIAL"/>
    <property type="match status" value="1"/>
</dbReference>
<dbReference type="InterPro" id="IPR023168">
    <property type="entry name" value="GatB_Yqey_C_2"/>
</dbReference>